<evidence type="ECO:0000313" key="6">
    <source>
        <dbReference type="Proteomes" id="UP000654075"/>
    </source>
</evidence>
<dbReference type="InterPro" id="IPR036612">
    <property type="entry name" value="KH_dom_type_1_sf"/>
</dbReference>
<dbReference type="Pfam" id="PF00013">
    <property type="entry name" value="KH_1"/>
    <property type="match status" value="2"/>
</dbReference>
<evidence type="ECO:0000256" key="1">
    <source>
        <dbReference type="ARBA" id="ARBA00022737"/>
    </source>
</evidence>
<proteinExistence type="predicted"/>
<evidence type="ECO:0000256" key="3">
    <source>
        <dbReference type="SAM" id="MobiDB-lite"/>
    </source>
</evidence>
<evidence type="ECO:0000313" key="5">
    <source>
        <dbReference type="EMBL" id="CAE8601401.1"/>
    </source>
</evidence>
<dbReference type="SUPFAM" id="SSF54791">
    <property type="entry name" value="Eukaryotic type KH-domain (KH-domain type I)"/>
    <property type="match status" value="1"/>
</dbReference>
<comment type="caution">
    <text evidence="5">The sequence shown here is derived from an EMBL/GenBank/DDBJ whole genome shotgun (WGS) entry which is preliminary data.</text>
</comment>
<dbReference type="GO" id="GO:0003723">
    <property type="term" value="F:RNA binding"/>
    <property type="evidence" value="ECO:0007669"/>
    <property type="project" value="UniProtKB-UniRule"/>
</dbReference>
<dbReference type="PANTHER" id="PTHR10288">
    <property type="entry name" value="KH DOMAIN CONTAINING RNA BINDING PROTEIN"/>
    <property type="match status" value="1"/>
</dbReference>
<dbReference type="EMBL" id="CAJNNV010013123">
    <property type="protein sequence ID" value="CAE8601401.1"/>
    <property type="molecule type" value="Genomic_DNA"/>
</dbReference>
<keyword evidence="1" id="KW-0677">Repeat</keyword>
<sequence length="186" mass="20985">MRAFSRSPGRGPRQRTGVNAIPLGRSTGESRNDEPVDDEEETQVRLWVLHSDCAKIIGRQGRTLREIEARCRCRVKVSKEELMDKETKERAVDIMGSSREQNAAIDMVLELSQYCRDDGGEVLKDNRGPRDTVPKEAREDLGEAGPEEKRRVIEVLPEEVGRLLGRKGETVKIVEKDSGCKIEIDK</sequence>
<name>A0A813EQU9_POLGL</name>
<dbReference type="PROSITE" id="PS50084">
    <property type="entry name" value="KH_TYPE_1"/>
    <property type="match status" value="2"/>
</dbReference>
<evidence type="ECO:0000259" key="4">
    <source>
        <dbReference type="SMART" id="SM00322"/>
    </source>
</evidence>
<dbReference type="InterPro" id="IPR004087">
    <property type="entry name" value="KH_dom"/>
</dbReference>
<protein>
    <recommendedName>
        <fullName evidence="4">K Homology domain-containing protein</fullName>
    </recommendedName>
</protein>
<feature type="non-terminal residue" evidence="5">
    <location>
        <position position="186"/>
    </location>
</feature>
<dbReference type="InterPro" id="IPR004088">
    <property type="entry name" value="KH_dom_type_1"/>
</dbReference>
<keyword evidence="2" id="KW-0694">RNA-binding</keyword>
<keyword evidence="6" id="KW-1185">Reference proteome</keyword>
<dbReference type="OrthoDB" id="5204190at2759"/>
<feature type="region of interest" description="Disordered" evidence="3">
    <location>
        <begin position="1"/>
        <end position="41"/>
    </location>
</feature>
<organism evidence="5 6">
    <name type="scientific">Polarella glacialis</name>
    <name type="common">Dinoflagellate</name>
    <dbReference type="NCBI Taxonomy" id="89957"/>
    <lineage>
        <taxon>Eukaryota</taxon>
        <taxon>Sar</taxon>
        <taxon>Alveolata</taxon>
        <taxon>Dinophyceae</taxon>
        <taxon>Suessiales</taxon>
        <taxon>Suessiaceae</taxon>
        <taxon>Polarella</taxon>
    </lineage>
</organism>
<feature type="domain" description="K Homology" evidence="4">
    <location>
        <begin position="40"/>
        <end position="113"/>
    </location>
</feature>
<dbReference type="Gene3D" id="3.30.1370.10">
    <property type="entry name" value="K Homology domain, type 1"/>
    <property type="match status" value="2"/>
</dbReference>
<accession>A0A813EQU9</accession>
<gene>
    <name evidence="5" type="ORF">PGLA1383_LOCUS19695</name>
</gene>
<dbReference type="CDD" id="cd00105">
    <property type="entry name" value="KH-I"/>
    <property type="match status" value="1"/>
</dbReference>
<evidence type="ECO:0000256" key="2">
    <source>
        <dbReference type="PROSITE-ProRule" id="PRU00117"/>
    </source>
</evidence>
<feature type="domain" description="K Homology" evidence="4">
    <location>
        <begin position="147"/>
        <end position="186"/>
    </location>
</feature>
<dbReference type="AlphaFoldDB" id="A0A813EQU9"/>
<dbReference type="Proteomes" id="UP000654075">
    <property type="component" value="Unassembled WGS sequence"/>
</dbReference>
<reference evidence="5" key="1">
    <citation type="submission" date="2021-02" db="EMBL/GenBank/DDBJ databases">
        <authorList>
            <person name="Dougan E. K."/>
            <person name="Rhodes N."/>
            <person name="Thang M."/>
            <person name="Chan C."/>
        </authorList>
    </citation>
    <scope>NUCLEOTIDE SEQUENCE</scope>
</reference>
<dbReference type="SMART" id="SM00322">
    <property type="entry name" value="KH"/>
    <property type="match status" value="2"/>
</dbReference>
<feature type="region of interest" description="Disordered" evidence="3">
    <location>
        <begin position="120"/>
        <end position="149"/>
    </location>
</feature>